<reference evidence="3 4" key="1">
    <citation type="submission" date="2020-03" db="EMBL/GenBank/DDBJ databases">
        <title>Complete genome sequence of Orbus sp. IPMB12 (BCRC 80908).</title>
        <authorList>
            <person name="Lo W.-S."/>
            <person name="Chang T.-H."/>
            <person name="Kuo C.-H."/>
        </authorList>
    </citation>
    <scope>NUCLEOTIDE SEQUENCE [LARGE SCALE GENOMIC DNA]</scope>
    <source>
        <strain evidence="3 4">IPMB12</strain>
    </source>
</reference>
<accession>A0A6G9IDM0</accession>
<feature type="chain" id="PRO_5026028528" evidence="2">
    <location>
        <begin position="22"/>
        <end position="138"/>
    </location>
</feature>
<keyword evidence="4" id="KW-1185">Reference proteome</keyword>
<dbReference type="AlphaFoldDB" id="A0A6G9IDM0"/>
<evidence type="ECO:0000313" key="4">
    <source>
        <dbReference type="Proteomes" id="UP000501168"/>
    </source>
</evidence>
<dbReference type="KEGG" id="orb:IPMB12_09605"/>
<protein>
    <submittedName>
        <fullName evidence="3">YgiW/YdeI family stress tolerance OB fold protein</fullName>
    </submittedName>
</protein>
<dbReference type="InParanoid" id="A0A6G9IDM0"/>
<dbReference type="InterPro" id="IPR005220">
    <property type="entry name" value="CarO-like"/>
</dbReference>
<dbReference type="EMBL" id="CP050253">
    <property type="protein sequence ID" value="QIQ21909.1"/>
    <property type="molecule type" value="Genomic_DNA"/>
</dbReference>
<evidence type="ECO:0000313" key="3">
    <source>
        <dbReference type="EMBL" id="QIQ21909.1"/>
    </source>
</evidence>
<dbReference type="SUPFAM" id="SSF101756">
    <property type="entry name" value="Hypothetical protein YgiW"/>
    <property type="match status" value="1"/>
</dbReference>
<gene>
    <name evidence="3" type="ORF">IPMB12_09605</name>
</gene>
<dbReference type="PANTHER" id="PTHR36571">
    <property type="entry name" value="PROTEIN YGIW"/>
    <property type="match status" value="1"/>
</dbReference>
<dbReference type="NCBIfam" id="NF033674">
    <property type="entry name" value="stress_OB_fold"/>
    <property type="match status" value="1"/>
</dbReference>
<name>A0A6G9IDM0_9GAMM</name>
<dbReference type="Proteomes" id="UP000501168">
    <property type="component" value="Chromosome"/>
</dbReference>
<dbReference type="PANTHER" id="PTHR36571:SF1">
    <property type="entry name" value="PROTEIN YGIW"/>
    <property type="match status" value="1"/>
</dbReference>
<dbReference type="NCBIfam" id="TIGR00156">
    <property type="entry name" value="YgiW/YdeI family stress tolerance OB fold protein"/>
    <property type="match status" value="1"/>
</dbReference>
<dbReference type="RefSeq" id="WP_166917159.1">
    <property type="nucleotide sequence ID" value="NZ_CP050253.1"/>
</dbReference>
<feature type="signal peptide" evidence="2">
    <location>
        <begin position="1"/>
        <end position="21"/>
    </location>
</feature>
<dbReference type="InterPro" id="IPR036700">
    <property type="entry name" value="BOBF_sf"/>
</dbReference>
<proteinExistence type="predicted"/>
<sequence>MKKMTIVAAILGLAISGSALAVGGGFSGPSATQTDTTTGQVVGGFNGPSATINPTTVEAAKQLADDSRVTLTGYIVQHLRGENYLFKDDTGTINIEIDHKRWRGLTVTPEDKVQIYGEVDKDRDSTEIDVKSIIKVAP</sequence>
<keyword evidence="1 2" id="KW-0732">Signal</keyword>
<dbReference type="FunCoup" id="A0A6G9IDM0">
    <property type="interactions" value="74"/>
</dbReference>
<dbReference type="Gene3D" id="2.40.50.200">
    <property type="entry name" value="Bacterial OB-fold"/>
    <property type="match status" value="1"/>
</dbReference>
<dbReference type="Pfam" id="PF04076">
    <property type="entry name" value="BOF"/>
    <property type="match status" value="1"/>
</dbReference>
<dbReference type="InterPro" id="IPR016052">
    <property type="entry name" value="YgiW/YdeI"/>
</dbReference>
<evidence type="ECO:0000256" key="1">
    <source>
        <dbReference type="ARBA" id="ARBA00022729"/>
    </source>
</evidence>
<organism evidence="3 4">
    <name type="scientific">Zophobihabitans entericus</name>
    <dbReference type="NCBI Taxonomy" id="1635327"/>
    <lineage>
        <taxon>Bacteria</taxon>
        <taxon>Pseudomonadati</taxon>
        <taxon>Pseudomonadota</taxon>
        <taxon>Gammaproteobacteria</taxon>
        <taxon>Orbales</taxon>
        <taxon>Orbaceae</taxon>
        <taxon>Zophobihabitans</taxon>
    </lineage>
</organism>
<evidence type="ECO:0000256" key="2">
    <source>
        <dbReference type="SAM" id="SignalP"/>
    </source>
</evidence>